<dbReference type="Pfam" id="PF04326">
    <property type="entry name" value="SLFN_AlbA_2"/>
    <property type="match status" value="1"/>
</dbReference>
<keyword evidence="2" id="KW-0547">Nucleotide-binding</keyword>
<organism evidence="2 3">
    <name type="scientific">Nesterenkonia aerolata</name>
    <dbReference type="NCBI Taxonomy" id="3074079"/>
    <lineage>
        <taxon>Bacteria</taxon>
        <taxon>Bacillati</taxon>
        <taxon>Actinomycetota</taxon>
        <taxon>Actinomycetes</taxon>
        <taxon>Micrococcales</taxon>
        <taxon>Micrococcaceae</taxon>
        <taxon>Nesterenkonia</taxon>
    </lineage>
</organism>
<keyword evidence="2" id="KW-0067">ATP-binding</keyword>
<sequence>MTITFGEDPVRARVQALLEELQSGGIVDHRHEGVHVDLKEDLSRRGPHGTLIPGDPRSEASAKYLASEAACMANTPGGGALIVGVGDAGELIGTNLDVHWLRHRIYELTDRRLTVDTSEALIRGTRLLVVISPQAMEPVRYNKKIRWRVHDRCEEVDPNTWFTRQMHQLRYDWSAAPSTVAISEVRPAAVEIARSFLYNSGEDRAQELAAAETPQLLRMLNVVGEGEVLTNAGVLAFVGRGTNALDYTHHEVAGGDSTARVNRRDRSLLEELAEVFQVFEANNATRHIHTGLVVGQLRDIPVLAAREAIVNGVAHREWGSHGATRVEHIGRTLRVTSPGGFYGGVNESNIITHPSASRNVALTQLLADLRVAERQGVGVDRMVREMIRHGHQRPTIQEIEGPYVRVSLLGDALDEPWMSWLSRLDPRREAQDVSSLLVMSHLVQAWWIDEAFAADLIQLAVEEAGAVLQRLAGTQIEGQALVEAVAGAPEDAVPAWSLTAQARDVLSRLDAEAGFVRTTRSRSDVAASYARRRGRISTAELASIVNGQASNMGSPLKSLEADGLLAPSNESRRGRGFYYRWVG</sequence>
<reference evidence="2 3" key="1">
    <citation type="submission" date="2023-09" db="EMBL/GenBank/DDBJ databases">
        <title>Description of three actinobacteria isolated from air of manufacturing shop in a pharmaceutical factory.</title>
        <authorList>
            <person name="Zhang D.-F."/>
        </authorList>
    </citation>
    <scope>NUCLEOTIDE SEQUENCE [LARGE SCALE GENOMIC DNA]</scope>
    <source>
        <strain evidence="2 3">LY-0111</strain>
    </source>
</reference>
<dbReference type="InterPro" id="IPR038461">
    <property type="entry name" value="Schlafen_AlbA_2_dom_sf"/>
</dbReference>
<dbReference type="PANTHER" id="PTHR30595:SF6">
    <property type="entry name" value="SCHLAFEN ALBA-2 DOMAIN-CONTAINING PROTEIN"/>
    <property type="match status" value="1"/>
</dbReference>
<evidence type="ECO:0000313" key="3">
    <source>
        <dbReference type="Proteomes" id="UP001251870"/>
    </source>
</evidence>
<dbReference type="InterPro" id="IPR007421">
    <property type="entry name" value="Schlafen_AlbA_2_dom"/>
</dbReference>
<protein>
    <submittedName>
        <fullName evidence="2">ATP-binding protein</fullName>
    </submittedName>
</protein>
<keyword evidence="3" id="KW-1185">Reference proteome</keyword>
<dbReference type="Gene3D" id="3.30.565.60">
    <property type="match status" value="1"/>
</dbReference>
<dbReference type="EMBL" id="JAVKGR010000010">
    <property type="protein sequence ID" value="MDR8019697.1"/>
    <property type="molecule type" value="Genomic_DNA"/>
</dbReference>
<name>A0ABU2DT61_9MICC</name>
<dbReference type="Proteomes" id="UP001251870">
    <property type="component" value="Unassembled WGS sequence"/>
</dbReference>
<dbReference type="Gene3D" id="1.10.10.2340">
    <property type="match status" value="1"/>
</dbReference>
<evidence type="ECO:0000313" key="2">
    <source>
        <dbReference type="EMBL" id="MDR8019697.1"/>
    </source>
</evidence>
<dbReference type="GO" id="GO:0005524">
    <property type="term" value="F:ATP binding"/>
    <property type="evidence" value="ECO:0007669"/>
    <property type="project" value="UniProtKB-KW"/>
</dbReference>
<evidence type="ECO:0000259" key="1">
    <source>
        <dbReference type="Pfam" id="PF04326"/>
    </source>
</evidence>
<proteinExistence type="predicted"/>
<dbReference type="Gene3D" id="6.10.10.130">
    <property type="match status" value="1"/>
</dbReference>
<comment type="caution">
    <text evidence="2">The sequence shown here is derived from an EMBL/GenBank/DDBJ whole genome shotgun (WGS) entry which is preliminary data.</text>
</comment>
<dbReference type="InterPro" id="IPR038475">
    <property type="entry name" value="RecG_C_sf"/>
</dbReference>
<gene>
    <name evidence="2" type="ORF">RIL96_08990</name>
</gene>
<dbReference type="Pfam" id="PF13749">
    <property type="entry name" value="HATPase_c_4"/>
    <property type="match status" value="1"/>
</dbReference>
<dbReference type="Gene3D" id="3.30.950.30">
    <property type="entry name" value="Schlafen, AAA domain"/>
    <property type="match status" value="1"/>
</dbReference>
<accession>A0ABU2DT61</accession>
<feature type="domain" description="Schlafen AlbA-2" evidence="1">
    <location>
        <begin position="58"/>
        <end position="156"/>
    </location>
</feature>
<dbReference type="RefSeq" id="WP_310548690.1">
    <property type="nucleotide sequence ID" value="NZ_JAVKGR010000010.1"/>
</dbReference>
<dbReference type="PANTHER" id="PTHR30595">
    <property type="entry name" value="GLPR-RELATED TRANSCRIPTIONAL REPRESSOR"/>
    <property type="match status" value="1"/>
</dbReference>